<sequence length="929" mass="105466">MFKHFLSAVLFLFLFSSYGQNFVTVKGKIIDEKTKLPLESATVYLTSKKDSTVIDYTISEKNGNFEIRTRKSNEAVDLKASFLGYQNYKKEISKLAENLELGIISLVESGTSLDEVVLKGEAPPIRIKNDTLEFDAASFKVGADANVEKLIKQLPGVEISPEGKITVNGKEVNQILVNGKPFFGKDGKIATQNLPAEIIEKIQVVDTKTKAEELSGDTASGEEKTINLTIQEDKNKGFFGKIMGGYGSDERYESSLLLNWFKGDQKISVLASANNINSVGFSMNEIFDNMGGGRNVSVYSNDEDGSFGINGMNFGGNNGLTTSNLVGINYADKWFKKVEVNNNYFFTNNETDNVTRSSRTNLLPTETTFTETVSNSNRLGNSHNLNMNFEVKLDSLTSIYVEPKLVRSINKDRFSNQQETRNQADLLTNESTNDTYSDVDNTSFENYMLYYQQSKKKKNRGWSVSLQNEHRNSATFSNVNSSTFYYLTDEPDDIRNQNLKRDSKFNKIASEIRFGEPLTDSLKLSVTAEIDYYASNDEEATFDFDAITGSYDNFNALLSNEINSSVLKIHPSAGLNWNKKNLRARFNVGPEFVTFKNESDYLSVRTNLDKNYVFPRATANLYYSITKSKSVYANYNFRMELPLANQILPVTNLSNPLNTIVGNGDLNPTQQHNMYMNFNNYDWQSRSGFFFYSGMTLYKDQIVSSTVFDESFRAQTTYENVDKGFNSYLGASWSKTFKKEKRSLRLSVGIDGGYNLNQGLTNAELYEAKGWRMEPRMSLNWSIEELITIAPSYSYVFNSTDFTNYVIDNANNFVHRFKMEFTSYWPKKVVFGNDFGYTYNSNIADGFQKDFYLWNTSLGYNFYKDRLLVKVKVYDVLNQNVGVRRTITPTAITDAENLVLQQYVMFSLTYKLDKFGGKKDNEGGMFFID</sequence>
<keyword evidence="1" id="KW-0732">Signal</keyword>
<keyword evidence="4" id="KW-1185">Reference proteome</keyword>
<dbReference type="OrthoDB" id="1682379at2"/>
<comment type="caution">
    <text evidence="3">The sequence shown here is derived from an EMBL/GenBank/DDBJ whole genome shotgun (WGS) entry which is preliminary data.</text>
</comment>
<dbReference type="SUPFAM" id="SSF56935">
    <property type="entry name" value="Porins"/>
    <property type="match status" value="2"/>
</dbReference>
<dbReference type="InterPro" id="IPR041700">
    <property type="entry name" value="OMP_b-brl_3"/>
</dbReference>
<protein>
    <submittedName>
        <fullName evidence="3">TonB-dependent receptor</fullName>
    </submittedName>
</protein>
<dbReference type="SUPFAM" id="SSF49464">
    <property type="entry name" value="Carboxypeptidase regulatory domain-like"/>
    <property type="match status" value="1"/>
</dbReference>
<organism evidence="3 4">
    <name type="scientific">Flavobacterium piscinae</name>
    <dbReference type="NCBI Taxonomy" id="2506424"/>
    <lineage>
        <taxon>Bacteria</taxon>
        <taxon>Pseudomonadati</taxon>
        <taxon>Bacteroidota</taxon>
        <taxon>Flavobacteriia</taxon>
        <taxon>Flavobacteriales</taxon>
        <taxon>Flavobacteriaceae</taxon>
        <taxon>Flavobacterium</taxon>
    </lineage>
</organism>
<evidence type="ECO:0000256" key="1">
    <source>
        <dbReference type="SAM" id="SignalP"/>
    </source>
</evidence>
<dbReference type="EMBL" id="SBKQ01000009">
    <property type="protein sequence ID" value="RXR31475.1"/>
    <property type="molecule type" value="Genomic_DNA"/>
</dbReference>
<feature type="signal peptide" evidence="1">
    <location>
        <begin position="1"/>
        <end position="21"/>
    </location>
</feature>
<gene>
    <name evidence="3" type="ORF">EQG68_09440</name>
</gene>
<reference evidence="4" key="1">
    <citation type="submission" date="2019-01" db="EMBL/GenBank/DDBJ databases">
        <title>Cytophagaceae bacterium strain CAR-16.</title>
        <authorList>
            <person name="Chen W.-M."/>
        </authorList>
    </citation>
    <scope>NUCLEOTIDE SEQUENCE [LARGE SCALE GENOMIC DNA]</scope>
    <source>
        <strain evidence="4">ICH-30</strain>
    </source>
</reference>
<dbReference type="Pfam" id="PF13715">
    <property type="entry name" value="CarbopepD_reg_2"/>
    <property type="match status" value="1"/>
</dbReference>
<evidence type="ECO:0000313" key="3">
    <source>
        <dbReference type="EMBL" id="RXR31475.1"/>
    </source>
</evidence>
<dbReference type="AlphaFoldDB" id="A0A4Q1KPH1"/>
<dbReference type="Pfam" id="PF14905">
    <property type="entry name" value="OMP_b-brl_3"/>
    <property type="match status" value="1"/>
</dbReference>
<proteinExistence type="predicted"/>
<feature type="domain" description="Outer membrane protein beta-barrel" evidence="2">
    <location>
        <begin position="456"/>
        <end position="910"/>
    </location>
</feature>
<name>A0A4Q1KPH1_9FLAO</name>
<accession>A0A4Q1KPH1</accession>
<dbReference type="RefSeq" id="WP_129464641.1">
    <property type="nucleotide sequence ID" value="NZ_SBKQ01000009.1"/>
</dbReference>
<feature type="chain" id="PRO_5021008540" evidence="1">
    <location>
        <begin position="22"/>
        <end position="929"/>
    </location>
</feature>
<evidence type="ECO:0000313" key="4">
    <source>
        <dbReference type="Proteomes" id="UP000289734"/>
    </source>
</evidence>
<keyword evidence="3" id="KW-0675">Receptor</keyword>
<evidence type="ECO:0000259" key="2">
    <source>
        <dbReference type="Pfam" id="PF14905"/>
    </source>
</evidence>
<dbReference type="InterPro" id="IPR008969">
    <property type="entry name" value="CarboxyPept-like_regulatory"/>
</dbReference>
<dbReference type="Proteomes" id="UP000289734">
    <property type="component" value="Unassembled WGS sequence"/>
</dbReference>